<keyword evidence="2" id="KW-1185">Reference proteome</keyword>
<accession>A0ABW5E9B5</accession>
<reference evidence="2" key="1">
    <citation type="journal article" date="2019" name="Int. J. Syst. Evol. Microbiol.">
        <title>The Global Catalogue of Microorganisms (GCM) 10K type strain sequencing project: providing services to taxonomists for standard genome sequencing and annotation.</title>
        <authorList>
            <consortium name="The Broad Institute Genomics Platform"/>
            <consortium name="The Broad Institute Genome Sequencing Center for Infectious Disease"/>
            <person name="Wu L."/>
            <person name="Ma J."/>
        </authorList>
    </citation>
    <scope>NUCLEOTIDE SEQUENCE [LARGE SCALE GENOMIC DNA]</scope>
    <source>
        <strain evidence="2">KCTC 12848</strain>
    </source>
</reference>
<comment type="caution">
    <text evidence="1">The sequence shown here is derived from an EMBL/GenBank/DDBJ whole genome shotgun (WGS) entry which is preliminary data.</text>
</comment>
<gene>
    <name evidence="1" type="ORF">ACFSKX_05935</name>
</gene>
<dbReference type="Proteomes" id="UP001597425">
    <property type="component" value="Unassembled WGS sequence"/>
</dbReference>
<evidence type="ECO:0000313" key="1">
    <source>
        <dbReference type="EMBL" id="MFD2309954.1"/>
    </source>
</evidence>
<name>A0ABW5E9B5_9GAMM</name>
<proteinExistence type="predicted"/>
<organism evidence="1 2">
    <name type="scientific">Microbulbifer halophilus</name>
    <dbReference type="NCBI Taxonomy" id="453963"/>
    <lineage>
        <taxon>Bacteria</taxon>
        <taxon>Pseudomonadati</taxon>
        <taxon>Pseudomonadota</taxon>
        <taxon>Gammaproteobacteria</taxon>
        <taxon>Cellvibrionales</taxon>
        <taxon>Microbulbiferaceae</taxon>
        <taxon>Microbulbifer</taxon>
    </lineage>
</organism>
<dbReference type="RefSeq" id="WP_377535330.1">
    <property type="nucleotide sequence ID" value="NZ_JBHSIG010000001.1"/>
</dbReference>
<evidence type="ECO:0000313" key="2">
    <source>
        <dbReference type="Proteomes" id="UP001597425"/>
    </source>
</evidence>
<sequence length="275" mass="32440">MKKLYPLLAFLLVAAIAALYGLDHYREVQEKQREQTAHLLSRCVNQGLLSLFRLQANDWQERPEYYRRQAEKLEASIGQLPQQLLDGEPFVEWQSATEICDKLTRHSNLQHKTIFRPLGRFASAEMRDSRTFKSRGSLRRRLRTVNRLNVAAQAADRYLDDLRMDIHNQLEDSDLSGESRRRALAEIDSEVLDYYRDGNFSRKRVDAYLQRVERYFKLLAENPESYSLRGGSLFFHDRDLRREIDRLNNAIIQGEADFFGSWTQIVQRQQRKVQK</sequence>
<protein>
    <recommendedName>
        <fullName evidence="3">DUF4041 domain-containing protein</fullName>
    </recommendedName>
</protein>
<dbReference type="EMBL" id="JBHUJD010000005">
    <property type="protein sequence ID" value="MFD2309954.1"/>
    <property type="molecule type" value="Genomic_DNA"/>
</dbReference>
<evidence type="ECO:0008006" key="3">
    <source>
        <dbReference type="Google" id="ProtNLM"/>
    </source>
</evidence>